<dbReference type="PANTHER" id="PTHR46046">
    <property type="entry name" value="PEPTIDYLPROLYL ISOMERASE"/>
    <property type="match status" value="1"/>
</dbReference>
<evidence type="ECO:0000256" key="3">
    <source>
        <dbReference type="SAM" id="Phobius"/>
    </source>
</evidence>
<dbReference type="InterPro" id="IPR051989">
    <property type="entry name" value="FKBP-like_isomerase"/>
</dbReference>
<evidence type="ECO:0000313" key="6">
    <source>
        <dbReference type="Proteomes" id="UP001608902"/>
    </source>
</evidence>
<keyword evidence="1" id="KW-0677">Repeat</keyword>
<dbReference type="AlphaFoldDB" id="A0ABD6EKS8"/>
<keyword evidence="3" id="KW-1133">Transmembrane helix</keyword>
<reference evidence="5 6" key="1">
    <citation type="submission" date="2024-08" db="EMBL/GenBank/DDBJ databases">
        <title>Gnathostoma spinigerum genome.</title>
        <authorList>
            <person name="Gonzalez-Bertolin B."/>
            <person name="Monzon S."/>
            <person name="Zaballos A."/>
            <person name="Jimenez P."/>
            <person name="Dekumyoy P."/>
            <person name="Varona S."/>
            <person name="Cuesta I."/>
            <person name="Sumanam S."/>
            <person name="Adisakwattana P."/>
            <person name="Gasser R.B."/>
            <person name="Hernandez-Gonzalez A."/>
            <person name="Young N.D."/>
            <person name="Perteguer M.J."/>
        </authorList>
    </citation>
    <scope>NUCLEOTIDE SEQUENCE [LARGE SCALE GENOMIC DNA]</scope>
    <source>
        <strain evidence="5">AL3</strain>
        <tissue evidence="5">Liver</tissue>
    </source>
</reference>
<feature type="domain" description="PPIase FKBP-type" evidence="4">
    <location>
        <begin position="183"/>
        <end position="271"/>
    </location>
</feature>
<keyword evidence="3" id="KW-0812">Transmembrane</keyword>
<evidence type="ECO:0000259" key="4">
    <source>
        <dbReference type="PROSITE" id="PS50059"/>
    </source>
</evidence>
<dbReference type="EMBL" id="JBGFUD010001882">
    <property type="protein sequence ID" value="MFH4976875.1"/>
    <property type="molecule type" value="Genomic_DNA"/>
</dbReference>
<dbReference type="PROSITE" id="PS50059">
    <property type="entry name" value="FKBP_PPIASE"/>
    <property type="match status" value="2"/>
</dbReference>
<dbReference type="Proteomes" id="UP001608902">
    <property type="component" value="Unassembled WGS sequence"/>
</dbReference>
<keyword evidence="2" id="KW-0697">Rotamase</keyword>
<dbReference type="SUPFAM" id="SSF54534">
    <property type="entry name" value="FKBP-like"/>
    <property type="match status" value="2"/>
</dbReference>
<protein>
    <recommendedName>
        <fullName evidence="2">peptidylprolyl isomerase</fullName>
        <ecNumber evidence="2">5.2.1.8</ecNumber>
    </recommendedName>
</protein>
<sequence length="282" mass="31993">MMIKQWHPQRSTCGMIILYSYVVFICVVTSASKRSWTTESGTQIEIIRKVSDVKCKMKSQYGDTLEQFYKLSNEEGKVIGSNFGGKPYKFVLGRGDVIAAMDEAMLDMCEGEQRRIVIPGSEAHDENDEPINGAKPGETLYYFVELKSIFRLNPGEKWMEDDGLQIEVIHKIDDADCRRAEPGDTVHQHYTLHLEDGTFVQSTYHLNKPFIFKLGAGQVIAGMERATTGMCEGERRRAAIPPELGYGEKGRGETIPPDTYLHFDIELKKLVKSNERKENEEL</sequence>
<dbReference type="Pfam" id="PF00254">
    <property type="entry name" value="FKBP_C"/>
    <property type="match status" value="2"/>
</dbReference>
<proteinExistence type="predicted"/>
<evidence type="ECO:0000256" key="2">
    <source>
        <dbReference type="PROSITE-ProRule" id="PRU00277"/>
    </source>
</evidence>
<dbReference type="EC" id="5.2.1.8" evidence="2"/>
<dbReference type="GO" id="GO:0003755">
    <property type="term" value="F:peptidyl-prolyl cis-trans isomerase activity"/>
    <property type="evidence" value="ECO:0007669"/>
    <property type="project" value="UniProtKB-KW"/>
</dbReference>
<comment type="catalytic activity">
    <reaction evidence="2">
        <text>[protein]-peptidylproline (omega=180) = [protein]-peptidylproline (omega=0)</text>
        <dbReference type="Rhea" id="RHEA:16237"/>
        <dbReference type="Rhea" id="RHEA-COMP:10747"/>
        <dbReference type="Rhea" id="RHEA-COMP:10748"/>
        <dbReference type="ChEBI" id="CHEBI:83833"/>
        <dbReference type="ChEBI" id="CHEBI:83834"/>
        <dbReference type="EC" id="5.2.1.8"/>
    </reaction>
</comment>
<dbReference type="InterPro" id="IPR001179">
    <property type="entry name" value="PPIase_FKBP_dom"/>
</dbReference>
<gene>
    <name evidence="5" type="ORF">AB6A40_003584</name>
</gene>
<keyword evidence="3" id="KW-0472">Membrane</keyword>
<accession>A0ABD6EKS8</accession>
<feature type="domain" description="PPIase FKBP-type" evidence="4">
    <location>
        <begin position="62"/>
        <end position="150"/>
    </location>
</feature>
<feature type="transmembrane region" description="Helical" evidence="3">
    <location>
        <begin position="12"/>
        <end position="31"/>
    </location>
</feature>
<comment type="caution">
    <text evidence="5">The sequence shown here is derived from an EMBL/GenBank/DDBJ whole genome shotgun (WGS) entry which is preliminary data.</text>
</comment>
<keyword evidence="2" id="KW-0413">Isomerase</keyword>
<evidence type="ECO:0000313" key="5">
    <source>
        <dbReference type="EMBL" id="MFH4976875.1"/>
    </source>
</evidence>
<dbReference type="PANTHER" id="PTHR46046:SF5">
    <property type="entry name" value="PEPTIDYLPROLYL ISOMERASE"/>
    <property type="match status" value="1"/>
</dbReference>
<name>A0ABD6EKS8_9BILA</name>
<dbReference type="Gene3D" id="3.10.50.40">
    <property type="match status" value="2"/>
</dbReference>
<organism evidence="5 6">
    <name type="scientific">Gnathostoma spinigerum</name>
    <dbReference type="NCBI Taxonomy" id="75299"/>
    <lineage>
        <taxon>Eukaryota</taxon>
        <taxon>Metazoa</taxon>
        <taxon>Ecdysozoa</taxon>
        <taxon>Nematoda</taxon>
        <taxon>Chromadorea</taxon>
        <taxon>Rhabditida</taxon>
        <taxon>Spirurina</taxon>
        <taxon>Gnathostomatomorpha</taxon>
        <taxon>Gnathostomatoidea</taxon>
        <taxon>Gnathostomatidae</taxon>
        <taxon>Gnathostoma</taxon>
    </lineage>
</organism>
<dbReference type="InterPro" id="IPR046357">
    <property type="entry name" value="PPIase_dom_sf"/>
</dbReference>
<keyword evidence="6" id="KW-1185">Reference proteome</keyword>
<evidence type="ECO:0000256" key="1">
    <source>
        <dbReference type="ARBA" id="ARBA00022737"/>
    </source>
</evidence>